<dbReference type="AlphaFoldDB" id="A0AA37Q1B3"/>
<dbReference type="EMBL" id="BRXS01000002">
    <property type="protein sequence ID" value="GLC24694.1"/>
    <property type="molecule type" value="Genomic_DNA"/>
</dbReference>
<organism evidence="2 3">
    <name type="scientific">Roseisolibacter agri</name>
    <dbReference type="NCBI Taxonomy" id="2014610"/>
    <lineage>
        <taxon>Bacteria</taxon>
        <taxon>Pseudomonadati</taxon>
        <taxon>Gemmatimonadota</taxon>
        <taxon>Gemmatimonadia</taxon>
        <taxon>Gemmatimonadales</taxon>
        <taxon>Gemmatimonadaceae</taxon>
        <taxon>Roseisolibacter</taxon>
    </lineage>
</organism>
<proteinExistence type="predicted"/>
<sequence>MVPMRRSIPVRALLPLLLPSVLTLLAAGCGGGAANTGDTAADTTAVVAPAAASSEEAAYAFTEADLDAWERGLAKEIELVRAAQARASAAATPQARGEATQAQWAETTVPQAAQSLGAAGVSYAATRRTVHRVLETLDFQGKIDGPMSLDTTNVAPELRARMTMDPYAELAPASAAALRARLDRVVPRWIEYVKLTAVAG</sequence>
<evidence type="ECO:0000256" key="1">
    <source>
        <dbReference type="SAM" id="SignalP"/>
    </source>
</evidence>
<name>A0AA37Q1B3_9BACT</name>
<comment type="caution">
    <text evidence="2">The sequence shown here is derived from an EMBL/GenBank/DDBJ whole genome shotgun (WGS) entry which is preliminary data.</text>
</comment>
<protein>
    <recommendedName>
        <fullName evidence="4">Lipoprotein</fullName>
    </recommendedName>
</protein>
<keyword evidence="3" id="KW-1185">Reference proteome</keyword>
<evidence type="ECO:0008006" key="4">
    <source>
        <dbReference type="Google" id="ProtNLM"/>
    </source>
</evidence>
<keyword evidence="1" id="KW-0732">Signal</keyword>
<feature type="chain" id="PRO_5041437787" description="Lipoprotein" evidence="1">
    <location>
        <begin position="27"/>
        <end position="200"/>
    </location>
</feature>
<gene>
    <name evidence="2" type="ORF">rosag_12070</name>
</gene>
<evidence type="ECO:0000313" key="3">
    <source>
        <dbReference type="Proteomes" id="UP001161325"/>
    </source>
</evidence>
<feature type="signal peptide" evidence="1">
    <location>
        <begin position="1"/>
        <end position="26"/>
    </location>
</feature>
<dbReference type="PROSITE" id="PS51257">
    <property type="entry name" value="PROKAR_LIPOPROTEIN"/>
    <property type="match status" value="1"/>
</dbReference>
<dbReference type="Proteomes" id="UP001161325">
    <property type="component" value="Unassembled WGS sequence"/>
</dbReference>
<accession>A0AA37Q1B3</accession>
<reference evidence="2" key="1">
    <citation type="submission" date="2022-08" db="EMBL/GenBank/DDBJ databases">
        <title>Draft genome sequencing of Roseisolibacter agri AW1220.</title>
        <authorList>
            <person name="Tobiishi Y."/>
            <person name="Tonouchi A."/>
        </authorList>
    </citation>
    <scope>NUCLEOTIDE SEQUENCE</scope>
    <source>
        <strain evidence="2">AW1220</strain>
    </source>
</reference>
<evidence type="ECO:0000313" key="2">
    <source>
        <dbReference type="EMBL" id="GLC24694.1"/>
    </source>
</evidence>